<organism evidence="13 14">
    <name type="scientific">Zhengella mangrovi</name>
    <dbReference type="NCBI Taxonomy" id="1982044"/>
    <lineage>
        <taxon>Bacteria</taxon>
        <taxon>Pseudomonadati</taxon>
        <taxon>Pseudomonadota</taxon>
        <taxon>Alphaproteobacteria</taxon>
        <taxon>Hyphomicrobiales</taxon>
        <taxon>Notoacmeibacteraceae</taxon>
        <taxon>Zhengella</taxon>
    </lineage>
</organism>
<dbReference type="OrthoDB" id="9809438at2"/>
<dbReference type="NCBIfam" id="TIGR00154">
    <property type="entry name" value="ispE"/>
    <property type="match status" value="1"/>
</dbReference>
<evidence type="ECO:0000256" key="2">
    <source>
        <dbReference type="ARBA" id="ARBA00012052"/>
    </source>
</evidence>
<dbReference type="InterPro" id="IPR004424">
    <property type="entry name" value="IspE"/>
</dbReference>
<feature type="binding site" evidence="10">
    <location>
        <begin position="102"/>
        <end position="112"/>
    </location>
    <ligand>
        <name>ATP</name>
        <dbReference type="ChEBI" id="CHEBI:30616"/>
    </ligand>
</feature>
<dbReference type="GO" id="GO:0016114">
    <property type="term" value="P:terpenoid biosynthetic process"/>
    <property type="evidence" value="ECO:0007669"/>
    <property type="project" value="UniProtKB-UniRule"/>
</dbReference>
<dbReference type="Gene3D" id="3.30.70.890">
    <property type="entry name" value="GHMP kinase, C-terminal domain"/>
    <property type="match status" value="1"/>
</dbReference>
<evidence type="ECO:0000256" key="3">
    <source>
        <dbReference type="ARBA" id="ARBA00017473"/>
    </source>
</evidence>
<evidence type="ECO:0000256" key="8">
    <source>
        <dbReference type="ARBA" id="ARBA00023229"/>
    </source>
</evidence>
<dbReference type="InterPro" id="IPR036554">
    <property type="entry name" value="GHMP_kinase_C_sf"/>
</dbReference>
<dbReference type="NCBIfam" id="NF011202">
    <property type="entry name" value="PRK14608.1"/>
    <property type="match status" value="1"/>
</dbReference>
<feature type="domain" description="GHMP kinase N-terminal" evidence="11">
    <location>
        <begin position="75"/>
        <end position="150"/>
    </location>
</feature>
<dbReference type="Proteomes" id="UP000221168">
    <property type="component" value="Unassembled WGS sequence"/>
</dbReference>
<reference evidence="13 14" key="1">
    <citation type="submission" date="2017-10" db="EMBL/GenBank/DDBJ databases">
        <title>Sedimentibacterium mangrovi gen. nov., sp. nov., a novel member of family Phyllobacteriacea isolated from mangrove sediment.</title>
        <authorList>
            <person name="Liao H."/>
            <person name="Tian Y."/>
        </authorList>
    </citation>
    <scope>NUCLEOTIDE SEQUENCE [LARGE SCALE GENOMIC DNA]</scope>
    <source>
        <strain evidence="13 14">X9-2-2</strain>
    </source>
</reference>
<evidence type="ECO:0000256" key="4">
    <source>
        <dbReference type="ARBA" id="ARBA00022679"/>
    </source>
</evidence>
<feature type="domain" description="GHMP kinase C-terminal" evidence="12">
    <location>
        <begin position="224"/>
        <end position="278"/>
    </location>
</feature>
<dbReference type="Pfam" id="PF00288">
    <property type="entry name" value="GHMP_kinases_N"/>
    <property type="match status" value="1"/>
</dbReference>
<evidence type="ECO:0000256" key="6">
    <source>
        <dbReference type="ARBA" id="ARBA00022777"/>
    </source>
</evidence>
<dbReference type="PANTHER" id="PTHR43527">
    <property type="entry name" value="4-DIPHOSPHOCYTIDYL-2-C-METHYL-D-ERYTHRITOL KINASE, CHLOROPLASTIC"/>
    <property type="match status" value="1"/>
</dbReference>
<dbReference type="EC" id="2.7.1.148" evidence="2 10"/>
<dbReference type="SUPFAM" id="SSF55060">
    <property type="entry name" value="GHMP Kinase, C-terminal domain"/>
    <property type="match status" value="1"/>
</dbReference>
<evidence type="ECO:0000256" key="1">
    <source>
        <dbReference type="ARBA" id="ARBA00009684"/>
    </source>
</evidence>
<evidence type="ECO:0000313" key="13">
    <source>
        <dbReference type="EMBL" id="PHP67075.1"/>
    </source>
</evidence>
<dbReference type="GO" id="GO:0050515">
    <property type="term" value="F:4-(cytidine 5'-diphospho)-2-C-methyl-D-erythritol kinase activity"/>
    <property type="evidence" value="ECO:0007669"/>
    <property type="project" value="UniProtKB-UniRule"/>
</dbReference>
<comment type="similarity">
    <text evidence="1 10">Belongs to the GHMP kinase family. IspE subfamily.</text>
</comment>
<name>A0A2G1QNL3_9HYPH</name>
<dbReference type="InterPro" id="IPR006204">
    <property type="entry name" value="GHMP_kinase_N_dom"/>
</dbReference>
<dbReference type="InterPro" id="IPR014721">
    <property type="entry name" value="Ribsml_uS5_D2-typ_fold_subgr"/>
</dbReference>
<dbReference type="EMBL" id="PDVP01000005">
    <property type="protein sequence ID" value="PHP67075.1"/>
    <property type="molecule type" value="Genomic_DNA"/>
</dbReference>
<comment type="function">
    <text evidence="10">Catalyzes the phosphorylation of the position 2 hydroxy group of 4-diphosphocytidyl-2C-methyl-D-erythritol.</text>
</comment>
<dbReference type="AlphaFoldDB" id="A0A2G1QNL3"/>
<evidence type="ECO:0000259" key="12">
    <source>
        <dbReference type="Pfam" id="PF08544"/>
    </source>
</evidence>
<keyword evidence="5 10" id="KW-0547">Nucleotide-binding</keyword>
<dbReference type="PANTHER" id="PTHR43527:SF2">
    <property type="entry name" value="4-DIPHOSPHOCYTIDYL-2-C-METHYL-D-ERYTHRITOL KINASE, CHLOROPLASTIC"/>
    <property type="match status" value="1"/>
</dbReference>
<dbReference type="GO" id="GO:0005524">
    <property type="term" value="F:ATP binding"/>
    <property type="evidence" value="ECO:0007669"/>
    <property type="project" value="UniProtKB-UniRule"/>
</dbReference>
<dbReference type="SUPFAM" id="SSF54211">
    <property type="entry name" value="Ribosomal protein S5 domain 2-like"/>
    <property type="match status" value="1"/>
</dbReference>
<keyword evidence="6 10" id="KW-0418">Kinase</keyword>
<dbReference type="InterPro" id="IPR020568">
    <property type="entry name" value="Ribosomal_Su5_D2-typ_SF"/>
</dbReference>
<keyword evidence="14" id="KW-1185">Reference proteome</keyword>
<keyword evidence="4 10" id="KW-0808">Transferase</keyword>
<sequence length="298" mass="30415">MHPVADVDGRWHAHAPAKINLALHITGRRADGYHLLDTLAVFTALGDRITVTPAPEDRLTISGPMAGSLDPAQDNLVARARDRLRAGHAFGPVAIHLEKILPVSSGIGGGSSDAAATLRALNACFDLGLSSDALAATGLALGADLPMCVCAAPLRAEGIGEDIAPVLPFPALAMVLVNPGVAVSTPEVFRHLASRDNAPLPGAGTFTTVDSVIGWLDKTRNDMQAAACAICPAIPAVLAALAAEKPRLARMSGSGATCFAIFSSSGEADAAARRLSAAHPAWFVAATTSFASQTGDAP</sequence>
<evidence type="ECO:0000256" key="10">
    <source>
        <dbReference type="HAMAP-Rule" id="MF_00061"/>
    </source>
</evidence>
<feature type="active site" evidence="10">
    <location>
        <position position="18"/>
    </location>
</feature>
<keyword evidence="8 10" id="KW-0414">Isoprene biosynthesis</keyword>
<comment type="caution">
    <text evidence="13">The sequence shown here is derived from an EMBL/GenBank/DDBJ whole genome shotgun (WGS) entry which is preliminary data.</text>
</comment>
<keyword evidence="7 10" id="KW-0067">ATP-binding</keyword>
<dbReference type="PIRSF" id="PIRSF010376">
    <property type="entry name" value="IspE"/>
    <property type="match status" value="1"/>
</dbReference>
<proteinExistence type="inferred from homology"/>
<dbReference type="HAMAP" id="MF_00061">
    <property type="entry name" value="IspE"/>
    <property type="match status" value="1"/>
</dbReference>
<gene>
    <name evidence="10" type="primary">ispE</name>
    <name evidence="13" type="ORF">CSC94_11025</name>
</gene>
<comment type="catalytic activity">
    <reaction evidence="10">
        <text>4-CDP-2-C-methyl-D-erythritol + ATP = 4-CDP-2-C-methyl-D-erythritol 2-phosphate + ADP + H(+)</text>
        <dbReference type="Rhea" id="RHEA:18437"/>
        <dbReference type="ChEBI" id="CHEBI:15378"/>
        <dbReference type="ChEBI" id="CHEBI:30616"/>
        <dbReference type="ChEBI" id="CHEBI:57823"/>
        <dbReference type="ChEBI" id="CHEBI:57919"/>
        <dbReference type="ChEBI" id="CHEBI:456216"/>
        <dbReference type="EC" id="2.7.1.148"/>
    </reaction>
</comment>
<protein>
    <recommendedName>
        <fullName evidence="3 10">4-diphosphocytidyl-2-C-methyl-D-erythritol kinase</fullName>
        <shortName evidence="10">CMK</shortName>
        <ecNumber evidence="2 10">2.7.1.148</ecNumber>
    </recommendedName>
    <alternativeName>
        <fullName evidence="9 10">4-(cytidine-5'-diphospho)-2-C-methyl-D-erythritol kinase</fullName>
    </alternativeName>
</protein>
<dbReference type="Gene3D" id="3.30.230.10">
    <property type="match status" value="1"/>
</dbReference>
<evidence type="ECO:0000313" key="14">
    <source>
        <dbReference type="Proteomes" id="UP000221168"/>
    </source>
</evidence>
<accession>A0A2G1QNL3</accession>
<feature type="active site" evidence="10">
    <location>
        <position position="144"/>
    </location>
</feature>
<evidence type="ECO:0000256" key="9">
    <source>
        <dbReference type="ARBA" id="ARBA00032554"/>
    </source>
</evidence>
<dbReference type="GO" id="GO:0019288">
    <property type="term" value="P:isopentenyl diphosphate biosynthetic process, methylerythritol 4-phosphate pathway"/>
    <property type="evidence" value="ECO:0007669"/>
    <property type="project" value="UniProtKB-UniRule"/>
</dbReference>
<evidence type="ECO:0000256" key="5">
    <source>
        <dbReference type="ARBA" id="ARBA00022741"/>
    </source>
</evidence>
<evidence type="ECO:0000259" key="11">
    <source>
        <dbReference type="Pfam" id="PF00288"/>
    </source>
</evidence>
<comment type="pathway">
    <text evidence="10">Isoprenoid biosynthesis; isopentenyl diphosphate biosynthesis via DXP pathway; isopentenyl diphosphate from 1-deoxy-D-xylulose 5-phosphate: step 3/6.</text>
</comment>
<dbReference type="InterPro" id="IPR013750">
    <property type="entry name" value="GHMP_kinase_C_dom"/>
</dbReference>
<evidence type="ECO:0000256" key="7">
    <source>
        <dbReference type="ARBA" id="ARBA00022840"/>
    </source>
</evidence>
<dbReference type="UniPathway" id="UPA00056">
    <property type="reaction ID" value="UER00094"/>
</dbReference>
<dbReference type="RefSeq" id="WP_099306395.1">
    <property type="nucleotide sequence ID" value="NZ_PDVP01000005.1"/>
</dbReference>
<dbReference type="Pfam" id="PF08544">
    <property type="entry name" value="GHMP_kinases_C"/>
    <property type="match status" value="1"/>
</dbReference>